<reference evidence="12 13" key="1">
    <citation type="journal article" date="2018" name="New Phytol.">
        <title>Phylogenomics of Endogonaceae and evolution of mycorrhizas within Mucoromycota.</title>
        <authorList>
            <person name="Chang Y."/>
            <person name="Desiro A."/>
            <person name="Na H."/>
            <person name="Sandor L."/>
            <person name="Lipzen A."/>
            <person name="Clum A."/>
            <person name="Barry K."/>
            <person name="Grigoriev I.V."/>
            <person name="Martin F.M."/>
            <person name="Stajich J.E."/>
            <person name="Smith M.E."/>
            <person name="Bonito G."/>
            <person name="Spatafora J.W."/>
        </authorList>
    </citation>
    <scope>NUCLEOTIDE SEQUENCE [LARGE SCALE GENOMIC DNA]</scope>
    <source>
        <strain evidence="12 13">GMNB39</strain>
    </source>
</reference>
<keyword evidence="11" id="KW-0472">Membrane</keyword>
<accession>A0A433DCJ1</accession>
<keyword evidence="6" id="KW-0833">Ubl conjugation pathway</keyword>
<evidence type="ECO:0000256" key="6">
    <source>
        <dbReference type="ARBA" id="ARBA00022786"/>
    </source>
</evidence>
<name>A0A433DCJ1_9FUNG</name>
<dbReference type="Pfam" id="PF03987">
    <property type="entry name" value="Autophagy_act_C"/>
    <property type="match status" value="1"/>
</dbReference>
<dbReference type="Proteomes" id="UP000268093">
    <property type="component" value="Unassembled WGS sequence"/>
</dbReference>
<evidence type="ECO:0000313" key="12">
    <source>
        <dbReference type="EMBL" id="RUP48562.1"/>
    </source>
</evidence>
<comment type="subcellular location">
    <subcellularLocation>
        <location evidence="1">Cytoplasm</location>
    </subcellularLocation>
</comment>
<sequence length="101" mass="11450">MQNVYNSVFSTFHSVREYLAPVLKNSKFRETGCVTPEEFVAAGDFLVYKCPTWSWEGGEPSKHRDYLPADKQFLITRNGILIDFVSLFVIFARIPLSPSAG</sequence>
<dbReference type="GO" id="GO:0061723">
    <property type="term" value="P:glycophagy"/>
    <property type="evidence" value="ECO:0007669"/>
    <property type="project" value="TreeGrafter"/>
</dbReference>
<dbReference type="GO" id="GO:0000422">
    <property type="term" value="P:autophagy of mitochondrion"/>
    <property type="evidence" value="ECO:0007669"/>
    <property type="project" value="TreeGrafter"/>
</dbReference>
<feature type="transmembrane region" description="Helical" evidence="11">
    <location>
        <begin position="80"/>
        <end position="96"/>
    </location>
</feature>
<comment type="similarity">
    <text evidence="2">Belongs to the ATG3 family.</text>
</comment>
<evidence type="ECO:0000256" key="9">
    <source>
        <dbReference type="ARBA" id="ARBA00032144"/>
    </source>
</evidence>
<dbReference type="PANTHER" id="PTHR12866">
    <property type="entry name" value="UBIQUITIN-LIKE-CONJUGATING ENZYME ATG3"/>
    <property type="match status" value="1"/>
</dbReference>
<dbReference type="GO" id="GO:0000407">
    <property type="term" value="C:phagophore assembly site"/>
    <property type="evidence" value="ECO:0007669"/>
    <property type="project" value="TreeGrafter"/>
</dbReference>
<dbReference type="GO" id="GO:0005829">
    <property type="term" value="C:cytosol"/>
    <property type="evidence" value="ECO:0007669"/>
    <property type="project" value="TreeGrafter"/>
</dbReference>
<dbReference type="PANTHER" id="PTHR12866:SF2">
    <property type="entry name" value="UBIQUITIN-LIKE-CONJUGATING ENZYME ATG3"/>
    <property type="match status" value="1"/>
</dbReference>
<evidence type="ECO:0000256" key="2">
    <source>
        <dbReference type="ARBA" id="ARBA00007683"/>
    </source>
</evidence>
<dbReference type="EMBL" id="RBNI01003240">
    <property type="protein sequence ID" value="RUP48562.1"/>
    <property type="molecule type" value="Genomic_DNA"/>
</dbReference>
<dbReference type="GO" id="GO:0019776">
    <property type="term" value="F:Atg8-family ligase activity"/>
    <property type="evidence" value="ECO:0007669"/>
    <property type="project" value="TreeGrafter"/>
</dbReference>
<proteinExistence type="inferred from homology"/>
<keyword evidence="11" id="KW-0812">Transmembrane</keyword>
<dbReference type="GO" id="GO:0044804">
    <property type="term" value="P:nucleophagy"/>
    <property type="evidence" value="ECO:0007669"/>
    <property type="project" value="TreeGrafter"/>
</dbReference>
<protein>
    <recommendedName>
        <fullName evidence="3">Autophagy-related protein 3</fullName>
    </recommendedName>
    <alternativeName>
        <fullName evidence="9 10">Autophagy-related E2-like conjugation enzyme ATG3</fullName>
    </alternativeName>
</protein>
<gene>
    <name evidence="12" type="ORF">BC936DRAFT_144395</name>
</gene>
<evidence type="ECO:0000256" key="8">
    <source>
        <dbReference type="ARBA" id="ARBA00023006"/>
    </source>
</evidence>
<evidence type="ECO:0000313" key="13">
    <source>
        <dbReference type="Proteomes" id="UP000268093"/>
    </source>
</evidence>
<dbReference type="GO" id="GO:0000045">
    <property type="term" value="P:autophagosome assembly"/>
    <property type="evidence" value="ECO:0007669"/>
    <property type="project" value="TreeGrafter"/>
</dbReference>
<organism evidence="12 13">
    <name type="scientific">Jimgerdemannia flammicorona</name>
    <dbReference type="NCBI Taxonomy" id="994334"/>
    <lineage>
        <taxon>Eukaryota</taxon>
        <taxon>Fungi</taxon>
        <taxon>Fungi incertae sedis</taxon>
        <taxon>Mucoromycota</taxon>
        <taxon>Mucoromycotina</taxon>
        <taxon>Endogonomycetes</taxon>
        <taxon>Endogonales</taxon>
        <taxon>Endogonaceae</taxon>
        <taxon>Jimgerdemannia</taxon>
    </lineage>
</organism>
<keyword evidence="8" id="KW-0072">Autophagy</keyword>
<keyword evidence="11" id="KW-1133">Transmembrane helix</keyword>
<evidence type="ECO:0000256" key="4">
    <source>
        <dbReference type="ARBA" id="ARBA00022448"/>
    </source>
</evidence>
<dbReference type="OrthoDB" id="1584384at2759"/>
<evidence type="ECO:0000256" key="10">
    <source>
        <dbReference type="ARBA" id="ARBA00033139"/>
    </source>
</evidence>
<keyword evidence="7" id="KW-0653">Protein transport</keyword>
<evidence type="ECO:0000256" key="11">
    <source>
        <dbReference type="SAM" id="Phobius"/>
    </source>
</evidence>
<evidence type="ECO:0000256" key="1">
    <source>
        <dbReference type="ARBA" id="ARBA00004496"/>
    </source>
</evidence>
<dbReference type="InterPro" id="IPR007135">
    <property type="entry name" value="Atg3/Atg10"/>
</dbReference>
<evidence type="ECO:0000256" key="5">
    <source>
        <dbReference type="ARBA" id="ARBA00022490"/>
    </source>
</evidence>
<dbReference type="AlphaFoldDB" id="A0A433DCJ1"/>
<comment type="caution">
    <text evidence="12">The sequence shown here is derived from an EMBL/GenBank/DDBJ whole genome shotgun (WGS) entry which is preliminary data.</text>
</comment>
<dbReference type="GO" id="GO:0015031">
    <property type="term" value="P:protein transport"/>
    <property type="evidence" value="ECO:0007669"/>
    <property type="project" value="UniProtKB-KW"/>
</dbReference>
<keyword evidence="13" id="KW-1185">Reference proteome</keyword>
<evidence type="ECO:0000256" key="3">
    <source>
        <dbReference type="ARBA" id="ARBA00018067"/>
    </source>
</evidence>
<keyword evidence="5" id="KW-0963">Cytoplasm</keyword>
<keyword evidence="4" id="KW-0813">Transport</keyword>
<evidence type="ECO:0000256" key="7">
    <source>
        <dbReference type="ARBA" id="ARBA00022927"/>
    </source>
</evidence>